<organism evidence="2 3">
    <name type="scientific">Gilliamella apicola</name>
    <dbReference type="NCBI Taxonomy" id="1196095"/>
    <lineage>
        <taxon>Bacteria</taxon>
        <taxon>Pseudomonadati</taxon>
        <taxon>Pseudomonadota</taxon>
        <taxon>Gammaproteobacteria</taxon>
        <taxon>Orbales</taxon>
        <taxon>Orbaceae</taxon>
        <taxon>Gilliamella</taxon>
    </lineage>
</organism>
<protein>
    <submittedName>
        <fullName evidence="2">Uncharacterized protein</fullName>
    </submittedName>
</protein>
<dbReference type="Proteomes" id="UP000247483">
    <property type="component" value="Unassembled WGS sequence"/>
</dbReference>
<dbReference type="AlphaFoldDB" id="A0A2V4DZG2"/>
<reference evidence="2 3" key="1">
    <citation type="submission" date="2018-05" db="EMBL/GenBank/DDBJ databases">
        <title>Reference genomes for bee gut microbiota database.</title>
        <authorList>
            <person name="Ellegaard K.M."/>
        </authorList>
    </citation>
    <scope>NUCLEOTIDE SEQUENCE [LARGE SCALE GENOMIC DNA]</scope>
    <source>
        <strain evidence="2 3">ESL0177</strain>
    </source>
</reference>
<comment type="caution">
    <text evidence="2">The sequence shown here is derived from an EMBL/GenBank/DDBJ whole genome shotgun (WGS) entry which is preliminary data.</text>
</comment>
<proteinExistence type="predicted"/>
<name>A0A2V4DZG2_9GAMM</name>
<dbReference type="RefSeq" id="WP_110422756.1">
    <property type="nucleotide sequence ID" value="NZ_QGLP01000004.1"/>
</dbReference>
<keyword evidence="1" id="KW-0732">Signal</keyword>
<feature type="chain" id="PRO_5016066193" evidence="1">
    <location>
        <begin position="23"/>
        <end position="133"/>
    </location>
</feature>
<gene>
    <name evidence="2" type="ORF">DKK79_02855</name>
</gene>
<accession>A0A2V4DZG2</accession>
<evidence type="ECO:0000313" key="3">
    <source>
        <dbReference type="Proteomes" id="UP000247483"/>
    </source>
</evidence>
<dbReference type="EMBL" id="QGLP01000004">
    <property type="protein sequence ID" value="PXZ05633.1"/>
    <property type="molecule type" value="Genomic_DNA"/>
</dbReference>
<feature type="signal peptide" evidence="1">
    <location>
        <begin position="1"/>
        <end position="22"/>
    </location>
</feature>
<sequence>MKKIILSVVLSISYFFSLSVNASQVNICLLTGTLLADPQIAIMSFSPSDDNGKTLPEREYNNVELKVLVTATNITEMRADSLCALPNNQPYKITVSLRDEYSLNDAKKGEQIKLLHIYKNYPNGEDEDYILQN</sequence>
<evidence type="ECO:0000256" key="1">
    <source>
        <dbReference type="SAM" id="SignalP"/>
    </source>
</evidence>
<evidence type="ECO:0000313" key="2">
    <source>
        <dbReference type="EMBL" id="PXZ05633.1"/>
    </source>
</evidence>